<evidence type="ECO:0000256" key="1">
    <source>
        <dbReference type="SAM" id="Phobius"/>
    </source>
</evidence>
<keyword evidence="3" id="KW-1185">Reference proteome</keyword>
<keyword evidence="1" id="KW-0472">Membrane</keyword>
<feature type="transmembrane region" description="Helical" evidence="1">
    <location>
        <begin position="43"/>
        <end position="59"/>
    </location>
</feature>
<feature type="transmembrane region" description="Helical" evidence="1">
    <location>
        <begin position="307"/>
        <end position="327"/>
    </location>
</feature>
<proteinExistence type="predicted"/>
<name>A0ABW5LXQ7_9BACT</name>
<evidence type="ECO:0008006" key="4">
    <source>
        <dbReference type="Google" id="ProtNLM"/>
    </source>
</evidence>
<feature type="transmembrane region" description="Helical" evidence="1">
    <location>
        <begin position="12"/>
        <end position="31"/>
    </location>
</feature>
<keyword evidence="1" id="KW-0812">Transmembrane</keyword>
<dbReference type="EMBL" id="JBHULN010000001">
    <property type="protein sequence ID" value="MFD2569565.1"/>
    <property type="molecule type" value="Genomic_DNA"/>
</dbReference>
<protein>
    <recommendedName>
        <fullName evidence="4">DUF3592 domain-containing protein</fullName>
    </recommendedName>
</protein>
<comment type="caution">
    <text evidence="2">The sequence shown here is derived from an EMBL/GenBank/DDBJ whole genome shotgun (WGS) entry which is preliminary data.</text>
</comment>
<organism evidence="2 3">
    <name type="scientific">Spirosoma soli</name>
    <dbReference type="NCBI Taxonomy" id="1770529"/>
    <lineage>
        <taxon>Bacteria</taxon>
        <taxon>Pseudomonadati</taxon>
        <taxon>Bacteroidota</taxon>
        <taxon>Cytophagia</taxon>
        <taxon>Cytophagales</taxon>
        <taxon>Cytophagaceae</taxon>
        <taxon>Spirosoma</taxon>
    </lineage>
</organism>
<sequence length="336" mass="38832">MQFKVRSSPLLIWGATSLLLFVALVFIPFMIATNGQTYPDLDTLLIFYSGTWLIWILMVRDLGRQTTSVWLHDYTFTIKKLWQPPKQFGYDTITGWNERPNPDRGKPSMALTFYLKNDVFVIKSNEFADYGILKARLSQYAEPVLYQKVMTLRERNRLRWLIGGQALLISANIAFGYLAHTSADKEPAPLAAVTDVVDRVTEDRYKGRLKGIDIRLRTYPGHAFYVGRKSYDVSLENVQSAIRPRQSITLSIRESDYRRKIAQTKPLTFGDKFSDYKRIFVFGIRQGNSVRLQTTKPVYEPTHTSPFLRTFFSCILLLICWAGWVYADQHKVLRGD</sequence>
<keyword evidence="1" id="KW-1133">Transmembrane helix</keyword>
<evidence type="ECO:0000313" key="3">
    <source>
        <dbReference type="Proteomes" id="UP001597469"/>
    </source>
</evidence>
<dbReference type="Proteomes" id="UP001597469">
    <property type="component" value="Unassembled WGS sequence"/>
</dbReference>
<gene>
    <name evidence="2" type="ORF">ACFSUS_02915</name>
</gene>
<evidence type="ECO:0000313" key="2">
    <source>
        <dbReference type="EMBL" id="MFD2569565.1"/>
    </source>
</evidence>
<feature type="transmembrane region" description="Helical" evidence="1">
    <location>
        <begin position="158"/>
        <end position="179"/>
    </location>
</feature>
<reference evidence="3" key="1">
    <citation type="journal article" date="2019" name="Int. J. Syst. Evol. Microbiol.">
        <title>The Global Catalogue of Microorganisms (GCM) 10K type strain sequencing project: providing services to taxonomists for standard genome sequencing and annotation.</title>
        <authorList>
            <consortium name="The Broad Institute Genomics Platform"/>
            <consortium name="The Broad Institute Genome Sequencing Center for Infectious Disease"/>
            <person name="Wu L."/>
            <person name="Ma J."/>
        </authorList>
    </citation>
    <scope>NUCLEOTIDE SEQUENCE [LARGE SCALE GENOMIC DNA]</scope>
    <source>
        <strain evidence="3">KCTC 42805</strain>
    </source>
</reference>
<accession>A0ABW5LXQ7</accession>